<dbReference type="EMBL" id="WIGO01000069">
    <property type="protein sequence ID" value="KAF6832466.1"/>
    <property type="molecule type" value="Genomic_DNA"/>
</dbReference>
<protein>
    <submittedName>
        <fullName evidence="4">Hscarg dehydrogenase</fullName>
    </submittedName>
</protein>
<evidence type="ECO:0000256" key="1">
    <source>
        <dbReference type="ARBA" id="ARBA00006328"/>
    </source>
</evidence>
<organism evidence="4 5">
    <name type="scientific">Colletotrichum plurivorum</name>
    <dbReference type="NCBI Taxonomy" id="2175906"/>
    <lineage>
        <taxon>Eukaryota</taxon>
        <taxon>Fungi</taxon>
        <taxon>Dikarya</taxon>
        <taxon>Ascomycota</taxon>
        <taxon>Pezizomycotina</taxon>
        <taxon>Sordariomycetes</taxon>
        <taxon>Hypocreomycetidae</taxon>
        <taxon>Glomerellales</taxon>
        <taxon>Glomerellaceae</taxon>
        <taxon>Colletotrichum</taxon>
        <taxon>Colletotrichum orchidearum species complex</taxon>
    </lineage>
</organism>
<dbReference type="InterPro" id="IPR036291">
    <property type="entry name" value="NAD(P)-bd_dom_sf"/>
</dbReference>
<proteinExistence type="inferred from homology"/>
<dbReference type="InterPro" id="IPR008030">
    <property type="entry name" value="NmrA-like"/>
</dbReference>
<gene>
    <name evidence="4" type="ORF">CPLU01_06149</name>
</gene>
<accession>A0A8H6KKL8</accession>
<dbReference type="AlphaFoldDB" id="A0A8H6KKL8"/>
<sequence length="319" mass="34397">MPIVCVLGATGTQGGSVVEALLKNPKWQVRGLTRNVNGAAARRLVSKGVEVVAADADDEASLVKAFEVSIFTDGGVTRRAEVFKVGRDGAGEAEKQQALNIARAAVKTPTLQHYVMSSLPPAGKVSGGKLKVPHFDYKNAAYDWIKDNLPELAQKTTQLWLGWYPRNVVFVPMMKFAPMPGSDDAYLLAQPSKPESVLPSSDDVNHNTGVMVEGILEAGAKAYGKVAVLVTDYLSWADLAKLWGKVTGKTAVYAELSDEAFAKVWGVAGEEIGSQFRWSESFPSWEDVAGEVITFEELGVKEKLIGTEDLLNSLKAKLV</sequence>
<evidence type="ECO:0000313" key="5">
    <source>
        <dbReference type="Proteomes" id="UP000654918"/>
    </source>
</evidence>
<dbReference type="Pfam" id="PF05368">
    <property type="entry name" value="NmrA"/>
    <property type="match status" value="1"/>
</dbReference>
<keyword evidence="5" id="KW-1185">Reference proteome</keyword>
<dbReference type="InterPro" id="IPR051164">
    <property type="entry name" value="NmrA-like_oxidored"/>
</dbReference>
<comment type="caution">
    <text evidence="4">The sequence shown here is derived from an EMBL/GenBank/DDBJ whole genome shotgun (WGS) entry which is preliminary data.</text>
</comment>
<name>A0A8H6KKL8_9PEZI</name>
<comment type="similarity">
    <text evidence="1">Belongs to the NmrA-type oxidoreductase family.</text>
</comment>
<dbReference type="SUPFAM" id="SSF51735">
    <property type="entry name" value="NAD(P)-binding Rossmann-fold domains"/>
    <property type="match status" value="1"/>
</dbReference>
<dbReference type="Proteomes" id="UP000654918">
    <property type="component" value="Unassembled WGS sequence"/>
</dbReference>
<evidence type="ECO:0000259" key="3">
    <source>
        <dbReference type="Pfam" id="PF05368"/>
    </source>
</evidence>
<feature type="domain" description="NmrA-like" evidence="3">
    <location>
        <begin position="4"/>
        <end position="284"/>
    </location>
</feature>
<dbReference type="PANTHER" id="PTHR42748">
    <property type="entry name" value="NITROGEN METABOLITE REPRESSION PROTEIN NMRA FAMILY MEMBER"/>
    <property type="match status" value="1"/>
</dbReference>
<evidence type="ECO:0000256" key="2">
    <source>
        <dbReference type="ARBA" id="ARBA00022857"/>
    </source>
</evidence>
<dbReference type="PANTHER" id="PTHR42748:SF26">
    <property type="entry name" value="NMRA-LIKE DOMAIN-CONTAINING PROTEIN"/>
    <property type="match status" value="1"/>
</dbReference>
<evidence type="ECO:0000313" key="4">
    <source>
        <dbReference type="EMBL" id="KAF6832466.1"/>
    </source>
</evidence>
<dbReference type="Gene3D" id="3.40.50.720">
    <property type="entry name" value="NAD(P)-binding Rossmann-like Domain"/>
    <property type="match status" value="1"/>
</dbReference>
<dbReference type="GO" id="GO:0005634">
    <property type="term" value="C:nucleus"/>
    <property type="evidence" value="ECO:0007669"/>
    <property type="project" value="TreeGrafter"/>
</dbReference>
<dbReference type="Gene3D" id="3.90.25.10">
    <property type="entry name" value="UDP-galactose 4-epimerase, domain 1"/>
    <property type="match status" value="1"/>
</dbReference>
<keyword evidence="2" id="KW-0521">NADP</keyword>
<reference evidence="4" key="1">
    <citation type="journal article" date="2020" name="Phytopathology">
        <title>Genome Sequence Resources of Colletotrichum truncatum, C. plurivorum, C. musicola, and C. sojae: Four Species Pathogenic to Soybean (Glycine max).</title>
        <authorList>
            <person name="Rogerio F."/>
            <person name="Boufleur T.R."/>
            <person name="Ciampi-Guillardi M."/>
            <person name="Sukno S.A."/>
            <person name="Thon M.R."/>
            <person name="Massola Junior N.S."/>
            <person name="Baroncelli R."/>
        </authorList>
    </citation>
    <scope>NUCLEOTIDE SEQUENCE</scope>
    <source>
        <strain evidence="4">LFN00145</strain>
    </source>
</reference>